<name>A0A0K9YS96_9BACL</name>
<feature type="chain" id="PRO_5005533532" description="PLAT domain-containing protein" evidence="1">
    <location>
        <begin position="25"/>
        <end position="135"/>
    </location>
</feature>
<reference evidence="4" key="1">
    <citation type="submission" date="2015-07" db="EMBL/GenBank/DDBJ databases">
        <title>Genome sequencing project for genomic taxonomy and phylogenomics of Bacillus-like bacteria.</title>
        <authorList>
            <person name="Liu B."/>
            <person name="Wang J."/>
            <person name="Zhu Y."/>
            <person name="Liu G."/>
            <person name="Chen Q."/>
            <person name="Chen Z."/>
            <person name="Lan J."/>
            <person name="Che J."/>
            <person name="Ge C."/>
            <person name="Shi H."/>
            <person name="Pan Z."/>
            <person name="Liu X."/>
        </authorList>
    </citation>
    <scope>NUCLEOTIDE SEQUENCE [LARGE SCALE GENOMIC DNA]</scope>
    <source>
        <strain evidence="4">DSM 9887</strain>
    </source>
</reference>
<evidence type="ECO:0000313" key="2">
    <source>
        <dbReference type="EMBL" id="GED67161.1"/>
    </source>
</evidence>
<protein>
    <recommendedName>
        <fullName evidence="6">PLAT domain-containing protein</fullName>
    </recommendedName>
</protein>
<dbReference type="Proteomes" id="UP000319578">
    <property type="component" value="Unassembled WGS sequence"/>
</dbReference>
<evidence type="ECO:0000313" key="4">
    <source>
        <dbReference type="Proteomes" id="UP000036834"/>
    </source>
</evidence>
<dbReference type="PATRIC" id="fig|54915.3.peg.3589"/>
<reference evidence="3" key="2">
    <citation type="submission" date="2015-07" db="EMBL/GenBank/DDBJ databases">
        <title>MeaNS - Measles Nucleotide Surveillance Program.</title>
        <authorList>
            <person name="Tran T."/>
            <person name="Druce J."/>
        </authorList>
    </citation>
    <scope>NUCLEOTIDE SEQUENCE</scope>
    <source>
        <strain evidence="3">DSM 9887</strain>
    </source>
</reference>
<evidence type="ECO:0000313" key="3">
    <source>
        <dbReference type="EMBL" id="KNB71507.1"/>
    </source>
</evidence>
<comment type="caution">
    <text evidence="3">The sequence shown here is derived from an EMBL/GenBank/DDBJ whole genome shotgun (WGS) entry which is preliminary data.</text>
</comment>
<organism evidence="3 4">
    <name type="scientific">Brevibacillus reuszeri</name>
    <dbReference type="NCBI Taxonomy" id="54915"/>
    <lineage>
        <taxon>Bacteria</taxon>
        <taxon>Bacillati</taxon>
        <taxon>Bacillota</taxon>
        <taxon>Bacilli</taxon>
        <taxon>Bacillales</taxon>
        <taxon>Paenibacillaceae</taxon>
        <taxon>Brevibacillus</taxon>
    </lineage>
</organism>
<proteinExistence type="predicted"/>
<keyword evidence="1" id="KW-0732">Signal</keyword>
<dbReference type="EMBL" id="LGIQ01000009">
    <property type="protein sequence ID" value="KNB71507.1"/>
    <property type="molecule type" value="Genomic_DNA"/>
</dbReference>
<sequence length="135" mass="14297">MLKKSSSLLIFSLALFAISSAAYAGYSTVTSTASLTFQNNVSYYKVLGKGTAKASGTGKGQYIHITATLEKNGDIEDMDIDDTTSSTFSLNVSSGKEGDPATWYVHSDSLLTSGPNLTGYVDTHSDEVTKKHPGI</sequence>
<dbReference type="RefSeq" id="WP_049740545.1">
    <property type="nucleotide sequence ID" value="NZ_BJON01000003.1"/>
</dbReference>
<dbReference type="AlphaFoldDB" id="A0A0K9YS96"/>
<evidence type="ECO:0008006" key="6">
    <source>
        <dbReference type="Google" id="ProtNLM"/>
    </source>
</evidence>
<keyword evidence="5" id="KW-1185">Reference proteome</keyword>
<evidence type="ECO:0000256" key="1">
    <source>
        <dbReference type="SAM" id="SignalP"/>
    </source>
</evidence>
<feature type="signal peptide" evidence="1">
    <location>
        <begin position="1"/>
        <end position="24"/>
    </location>
</feature>
<dbReference type="EMBL" id="BJON01000003">
    <property type="protein sequence ID" value="GED67161.1"/>
    <property type="molecule type" value="Genomic_DNA"/>
</dbReference>
<reference evidence="2 5" key="3">
    <citation type="submission" date="2019-06" db="EMBL/GenBank/DDBJ databases">
        <title>Whole genome shotgun sequence of Brevibacillus reuszeri NBRC 15719.</title>
        <authorList>
            <person name="Hosoyama A."/>
            <person name="Uohara A."/>
            <person name="Ohji S."/>
            <person name="Ichikawa N."/>
        </authorList>
    </citation>
    <scope>NUCLEOTIDE SEQUENCE [LARGE SCALE GENOMIC DNA]</scope>
    <source>
        <strain evidence="2 5">NBRC 15719</strain>
    </source>
</reference>
<dbReference type="Proteomes" id="UP000036834">
    <property type="component" value="Unassembled WGS sequence"/>
</dbReference>
<accession>A0A0K9YS96</accession>
<evidence type="ECO:0000313" key="5">
    <source>
        <dbReference type="Proteomes" id="UP000319578"/>
    </source>
</evidence>
<gene>
    <name evidence="3" type="ORF">ADS79_22305</name>
    <name evidence="2" type="ORF">BRE01_08630</name>
</gene>